<organism evidence="2 3">
    <name type="scientific">Dactylosporangium maewongense</name>
    <dbReference type="NCBI Taxonomy" id="634393"/>
    <lineage>
        <taxon>Bacteria</taxon>
        <taxon>Bacillati</taxon>
        <taxon>Actinomycetota</taxon>
        <taxon>Actinomycetes</taxon>
        <taxon>Micromonosporales</taxon>
        <taxon>Micromonosporaceae</taxon>
        <taxon>Dactylosporangium</taxon>
    </lineage>
</organism>
<dbReference type="Pfam" id="PF13569">
    <property type="entry name" value="DUF4132"/>
    <property type="match status" value="1"/>
</dbReference>
<sequence>MAAGKPVVVEGLVCAEPTVMAWEDGERERWWARAAALEHGREQDDWAAAVAGADRLSDLTPEQQSWLLVRGPESSARALLGKSLVLLHHRQQMDVDRVAVARFELDAWPLVLRDVSSGADRLGFLVLPFRGPEMASLVAGWLRHLGSARLWARLWLERHAELAASALVPAAVGRPGRPRQQAEDALRHLVARGHEATVVEAAGRHGAAALAALRAAGTGALAARRDEGGVRLARKAKAKAWTLPEIRLVTGEAMPQEDTGRLVEALTWSRLEAAPEPAPGDPAPDTGGVPLAVESTEAPQPFVHHAEPEAEKLIADCDRGSLAAFGRALLDAWLADGMQAADAWVVLAQAHVGDDTTMDVLAPLVRSWPPRSRYARAIDGLAVLATVGTDVALRHLLAIEENMSGGPTNDRATAYLTQAAARRGLSVTQVADRLAITHGLDTGVTFDYGPRTFTVVADEHLTAFALDESGTRLARPPKPGAGDTNPEAYEQFLQYKKDLRATAVAQTARLQRDMLARRLRPARDVREVLLPHPILGPLARRLLWGEYDAAGRLARALRVAEDGSFADIDDATASTDGMLGIVHPADLGGDLKRWARIVADYELLPAFPQLGRPVVLLTEAQRAATSLAGFRPVASDRIVALLDRGGWQGDGLSQRPHTQLARALPGGLALVAEISPGLTRYSMGNPAEQRITELWVDDVWSNHLQPARRVPLGACDPAALSELLVALHQAP</sequence>
<dbReference type="Proteomes" id="UP001501470">
    <property type="component" value="Unassembled WGS sequence"/>
</dbReference>
<feature type="domain" description="DUF4132" evidence="1">
    <location>
        <begin position="470"/>
        <end position="647"/>
    </location>
</feature>
<evidence type="ECO:0000313" key="2">
    <source>
        <dbReference type="EMBL" id="GAA1543854.1"/>
    </source>
</evidence>
<evidence type="ECO:0000259" key="1">
    <source>
        <dbReference type="Pfam" id="PF13569"/>
    </source>
</evidence>
<evidence type="ECO:0000313" key="3">
    <source>
        <dbReference type="Proteomes" id="UP001501470"/>
    </source>
</evidence>
<proteinExistence type="predicted"/>
<gene>
    <name evidence="2" type="ORF">GCM10009827_074510</name>
</gene>
<keyword evidence="3" id="KW-1185">Reference proteome</keyword>
<reference evidence="2 3" key="1">
    <citation type="journal article" date="2019" name="Int. J. Syst. Evol. Microbiol.">
        <title>The Global Catalogue of Microorganisms (GCM) 10K type strain sequencing project: providing services to taxonomists for standard genome sequencing and annotation.</title>
        <authorList>
            <consortium name="The Broad Institute Genomics Platform"/>
            <consortium name="The Broad Institute Genome Sequencing Center for Infectious Disease"/>
            <person name="Wu L."/>
            <person name="Ma J."/>
        </authorList>
    </citation>
    <scope>NUCLEOTIDE SEQUENCE [LARGE SCALE GENOMIC DNA]</scope>
    <source>
        <strain evidence="2 3">JCM 15933</strain>
    </source>
</reference>
<dbReference type="InterPro" id="IPR025406">
    <property type="entry name" value="DUF4132"/>
</dbReference>
<accession>A0ABN2BR60</accession>
<name>A0ABN2BR60_9ACTN</name>
<dbReference type="EMBL" id="BAAAQD010000017">
    <property type="protein sequence ID" value="GAA1543854.1"/>
    <property type="molecule type" value="Genomic_DNA"/>
</dbReference>
<comment type="caution">
    <text evidence="2">The sequence shown here is derived from an EMBL/GenBank/DDBJ whole genome shotgun (WGS) entry which is preliminary data.</text>
</comment>
<protein>
    <recommendedName>
        <fullName evidence="1">DUF4132 domain-containing protein</fullName>
    </recommendedName>
</protein>